<dbReference type="InterPro" id="IPR013154">
    <property type="entry name" value="ADH-like_N"/>
</dbReference>
<sequence>MVPYPSHTKALVLAKAPSPSSGHVYDAVIETRPVPALKDGEVLVRMAAAGFNHKELWQRDNQYPNTTVGSVLGSDGAGIVIAAADPNDPLIRKRVFLVPTLGWESDPIGPERVFSIRGGIPAGGTFTEFVTIERSQVIVVPDYLPLVYAAAWPVAGVTAWRAVTVKGEVKAGDNVLITGIGGGVALVALQLCVAIGARVFVTSSDPAKIDRAIELGAVGGVMYTEEKWPSQLGKLLKTHGAHSADLSVIIDSAGGDISGKTMKLLRHGARVVCYGLTASGSINFTIREVLKNIELKGSTMGSRQELIDATAFIEKHRIVPVVSHVLRGLEEAEQGFEILRQITIMER</sequence>
<dbReference type="Gene3D" id="3.40.50.720">
    <property type="entry name" value="NAD(P)-binding Rossmann-like Domain"/>
    <property type="match status" value="1"/>
</dbReference>
<reference evidence="3" key="1">
    <citation type="journal article" date="2020" name="Nat. Commun.">
        <title>Large-scale genome sequencing of mycorrhizal fungi provides insights into the early evolution of symbiotic traits.</title>
        <authorList>
            <person name="Miyauchi S."/>
            <person name="Kiss E."/>
            <person name="Kuo A."/>
            <person name="Drula E."/>
            <person name="Kohler A."/>
            <person name="Sanchez-Garcia M."/>
            <person name="Morin E."/>
            <person name="Andreopoulos B."/>
            <person name="Barry K.W."/>
            <person name="Bonito G."/>
            <person name="Buee M."/>
            <person name="Carver A."/>
            <person name="Chen C."/>
            <person name="Cichocki N."/>
            <person name="Clum A."/>
            <person name="Culley D."/>
            <person name="Crous P.W."/>
            <person name="Fauchery L."/>
            <person name="Girlanda M."/>
            <person name="Hayes R.D."/>
            <person name="Keri Z."/>
            <person name="LaButti K."/>
            <person name="Lipzen A."/>
            <person name="Lombard V."/>
            <person name="Magnuson J."/>
            <person name="Maillard F."/>
            <person name="Murat C."/>
            <person name="Nolan M."/>
            <person name="Ohm R.A."/>
            <person name="Pangilinan J."/>
            <person name="Pereira M.F."/>
            <person name="Perotto S."/>
            <person name="Peter M."/>
            <person name="Pfister S."/>
            <person name="Riley R."/>
            <person name="Sitrit Y."/>
            <person name="Stielow J.B."/>
            <person name="Szollosi G."/>
            <person name="Zifcakova L."/>
            <person name="Stursova M."/>
            <person name="Spatafora J.W."/>
            <person name="Tedersoo L."/>
            <person name="Vaario L.M."/>
            <person name="Yamada A."/>
            <person name="Yan M."/>
            <person name="Wang P."/>
            <person name="Xu J."/>
            <person name="Bruns T."/>
            <person name="Baldrian P."/>
            <person name="Vilgalys R."/>
            <person name="Dunand C."/>
            <person name="Henrissat B."/>
            <person name="Grigoriev I.V."/>
            <person name="Hibbett D."/>
            <person name="Nagy L.G."/>
            <person name="Martin F.M."/>
        </authorList>
    </citation>
    <scope>NUCLEOTIDE SEQUENCE</scope>
    <source>
        <strain evidence="3">UP504</strain>
    </source>
</reference>
<organism evidence="3 4">
    <name type="scientific">Hydnum rufescens UP504</name>
    <dbReference type="NCBI Taxonomy" id="1448309"/>
    <lineage>
        <taxon>Eukaryota</taxon>
        <taxon>Fungi</taxon>
        <taxon>Dikarya</taxon>
        <taxon>Basidiomycota</taxon>
        <taxon>Agaricomycotina</taxon>
        <taxon>Agaricomycetes</taxon>
        <taxon>Cantharellales</taxon>
        <taxon>Hydnaceae</taxon>
        <taxon>Hydnum</taxon>
    </lineage>
</organism>
<keyword evidence="4" id="KW-1185">Reference proteome</keyword>
<dbReference type="InterPro" id="IPR052711">
    <property type="entry name" value="Zinc_ADH-like"/>
</dbReference>
<dbReference type="PANTHER" id="PTHR45033:SF3">
    <property type="entry name" value="DEHYDROGENASE, PUTATIVE (AFU_ORTHOLOGUE AFUA_2G13270)-RELATED"/>
    <property type="match status" value="1"/>
</dbReference>
<evidence type="ECO:0000313" key="4">
    <source>
        <dbReference type="Proteomes" id="UP000886523"/>
    </source>
</evidence>
<keyword evidence="1" id="KW-1133">Transmembrane helix</keyword>
<dbReference type="PANTHER" id="PTHR45033">
    <property type="match status" value="1"/>
</dbReference>
<evidence type="ECO:0000259" key="2">
    <source>
        <dbReference type="SMART" id="SM00829"/>
    </source>
</evidence>
<dbReference type="InterPro" id="IPR036291">
    <property type="entry name" value="NAD(P)-bd_dom_sf"/>
</dbReference>
<dbReference type="InterPro" id="IPR020843">
    <property type="entry name" value="ER"/>
</dbReference>
<protein>
    <recommendedName>
        <fullName evidence="2">Enoyl reductase (ER) domain-containing protein</fullName>
    </recommendedName>
</protein>
<comment type="caution">
    <text evidence="3">The sequence shown here is derived from an EMBL/GenBank/DDBJ whole genome shotgun (WGS) entry which is preliminary data.</text>
</comment>
<dbReference type="AlphaFoldDB" id="A0A9P6B596"/>
<dbReference type="GO" id="GO:0016491">
    <property type="term" value="F:oxidoreductase activity"/>
    <property type="evidence" value="ECO:0007669"/>
    <property type="project" value="InterPro"/>
</dbReference>
<dbReference type="SUPFAM" id="SSF50129">
    <property type="entry name" value="GroES-like"/>
    <property type="match status" value="1"/>
</dbReference>
<accession>A0A9P6B596</accession>
<dbReference type="Proteomes" id="UP000886523">
    <property type="component" value="Unassembled WGS sequence"/>
</dbReference>
<dbReference type="InterPro" id="IPR013149">
    <property type="entry name" value="ADH-like_C"/>
</dbReference>
<feature type="transmembrane region" description="Helical" evidence="1">
    <location>
        <begin position="143"/>
        <end position="163"/>
    </location>
</feature>
<evidence type="ECO:0000256" key="1">
    <source>
        <dbReference type="SAM" id="Phobius"/>
    </source>
</evidence>
<dbReference type="FunFam" id="3.40.50.720:FF:000481">
    <property type="entry name" value="Alcohol dehydrogenase, variant"/>
    <property type="match status" value="1"/>
</dbReference>
<gene>
    <name evidence="3" type="ORF">BS47DRAFT_1482931</name>
</gene>
<name>A0A9P6B596_9AGAM</name>
<dbReference type="OrthoDB" id="1706066at2759"/>
<proteinExistence type="predicted"/>
<dbReference type="SUPFAM" id="SSF51735">
    <property type="entry name" value="NAD(P)-binding Rossmann-fold domains"/>
    <property type="match status" value="1"/>
</dbReference>
<dbReference type="SMART" id="SM00829">
    <property type="entry name" value="PKS_ER"/>
    <property type="match status" value="1"/>
</dbReference>
<keyword evidence="1" id="KW-0472">Membrane</keyword>
<evidence type="ECO:0000313" key="3">
    <source>
        <dbReference type="EMBL" id="KAF9517984.1"/>
    </source>
</evidence>
<dbReference type="Pfam" id="PF08240">
    <property type="entry name" value="ADH_N"/>
    <property type="match status" value="1"/>
</dbReference>
<feature type="domain" description="Enoyl reductase (ER)" evidence="2">
    <location>
        <begin position="22"/>
        <end position="344"/>
    </location>
</feature>
<dbReference type="EMBL" id="MU128928">
    <property type="protein sequence ID" value="KAF9517984.1"/>
    <property type="molecule type" value="Genomic_DNA"/>
</dbReference>
<keyword evidence="1" id="KW-0812">Transmembrane</keyword>
<dbReference type="Pfam" id="PF00107">
    <property type="entry name" value="ADH_zinc_N"/>
    <property type="match status" value="1"/>
</dbReference>
<dbReference type="Gene3D" id="3.90.180.10">
    <property type="entry name" value="Medium-chain alcohol dehydrogenases, catalytic domain"/>
    <property type="match status" value="1"/>
</dbReference>
<dbReference type="InterPro" id="IPR011032">
    <property type="entry name" value="GroES-like_sf"/>
</dbReference>
<feature type="transmembrane region" description="Helical" evidence="1">
    <location>
        <begin position="175"/>
        <end position="201"/>
    </location>
</feature>